<proteinExistence type="predicted"/>
<protein>
    <submittedName>
        <fullName evidence="2">Uncharacterized protein</fullName>
    </submittedName>
</protein>
<evidence type="ECO:0000313" key="3">
    <source>
        <dbReference type="Proteomes" id="UP000784294"/>
    </source>
</evidence>
<evidence type="ECO:0000313" key="2">
    <source>
        <dbReference type="EMBL" id="VEL39238.1"/>
    </source>
</evidence>
<evidence type="ECO:0000256" key="1">
    <source>
        <dbReference type="SAM" id="MobiDB-lite"/>
    </source>
</evidence>
<keyword evidence="3" id="KW-1185">Reference proteome</keyword>
<comment type="caution">
    <text evidence="2">The sequence shown here is derived from an EMBL/GenBank/DDBJ whole genome shotgun (WGS) entry which is preliminary data.</text>
</comment>
<organism evidence="2 3">
    <name type="scientific">Protopolystoma xenopodis</name>
    <dbReference type="NCBI Taxonomy" id="117903"/>
    <lineage>
        <taxon>Eukaryota</taxon>
        <taxon>Metazoa</taxon>
        <taxon>Spiralia</taxon>
        <taxon>Lophotrochozoa</taxon>
        <taxon>Platyhelminthes</taxon>
        <taxon>Monogenea</taxon>
        <taxon>Polyopisthocotylea</taxon>
        <taxon>Polystomatidea</taxon>
        <taxon>Polystomatidae</taxon>
        <taxon>Protopolystoma</taxon>
    </lineage>
</organism>
<sequence>MDYSLPTGALRSADGYPHTSTASMILLSPPARIHSPPLGAFSPTSSGHGSRPSAPPNVTAPGVLDLLTGAVAPQWHLTSHNQSYGLPLSSPKAPSFDSKSHTNHMLELCEDTAEINNSISEDDATAVQPGTNESKPTSPPLHRVWSSTSQSDSSSILHPTPPSSLSHVFHPTISERGNAAIGQQPSSSVVTSSGVDLFYRSPSYKLATLSSTFTFDCLKESGLPSESILDSSAQSACTEFTLSSGDLQNCGKASVPVHVQSSSESSGKIIVSLADHVNRSPPRPTLDAMANLVNSLALGLLHSGRLATLSEIAAHLGELLVPEGQLQLDLAFKATKQERHESGTAPWMMVDKEGLTQPGFEAQEPSLHWLQENSLALWLISQK</sequence>
<accession>A0A3S5B3B3</accession>
<feature type="compositionally biased region" description="Low complexity" evidence="1">
    <location>
        <begin position="146"/>
        <end position="155"/>
    </location>
</feature>
<feature type="region of interest" description="Disordered" evidence="1">
    <location>
        <begin position="35"/>
        <end position="60"/>
    </location>
</feature>
<feature type="region of interest" description="Disordered" evidence="1">
    <location>
        <begin position="123"/>
        <end position="169"/>
    </location>
</feature>
<reference evidence="2" key="1">
    <citation type="submission" date="2018-11" db="EMBL/GenBank/DDBJ databases">
        <authorList>
            <consortium name="Pathogen Informatics"/>
        </authorList>
    </citation>
    <scope>NUCLEOTIDE SEQUENCE</scope>
</reference>
<gene>
    <name evidence="2" type="ORF">PXEA_LOCUS32678</name>
</gene>
<dbReference type="AlphaFoldDB" id="A0A3S5B3B3"/>
<name>A0A3S5B3B3_9PLAT</name>
<dbReference type="Proteomes" id="UP000784294">
    <property type="component" value="Unassembled WGS sequence"/>
</dbReference>
<dbReference type="EMBL" id="CAAALY010260563">
    <property type="protein sequence ID" value="VEL39238.1"/>
    <property type="molecule type" value="Genomic_DNA"/>
</dbReference>